<sequence>MGGEERQRWIDEVAKRDAEIVVLKQTVDALCRRIFGKSSEQLDPAQLELFERPKKAPAADPADPGPAAEDPEIRRQRRGKARPPRIPEHLPITEHVLDPPEVLANPEQWRRIGEEVREQLDYKRGEFRRIRLVRGKYVRKGDVLAKPVVAPLPPSLQDRCIATPGLIAEVIDNRFACHLPYYRQAEIFARQGVIFHRKTLCDWAALGADWLSSVYRAIQHEHWRSAYRQFDETPIDYLEPGSGKAQAGYLWASNIPGGSVFYQWRAGRDAGGVAALFGPSVPAACTIQCDGYEAYAAWARGKPHIVLAGCHAHMRRKFFDAKEQEPKLVAWILRQIGHLYRIEKQLREAKAGPALREAVRASQSRMIHRRLKAVIDRLALRAILPKTKLAEALRYAARQWSKLEVYLADGRIEIDTNLVENAIRPTKLGAKNWLFIGCREAGQRAAILYTIVENCRRLGIDTREYLENVLTRLPAMKESEAATLAPANWLRALQGKPVRKAA</sequence>
<gene>
    <name evidence="4" type="ORF">OKA04_24320</name>
</gene>
<evidence type="ECO:0000256" key="1">
    <source>
        <dbReference type="SAM" id="MobiDB-lite"/>
    </source>
</evidence>
<evidence type="ECO:0000259" key="3">
    <source>
        <dbReference type="Pfam" id="PF13007"/>
    </source>
</evidence>
<dbReference type="Proteomes" id="UP001207930">
    <property type="component" value="Unassembled WGS sequence"/>
</dbReference>
<dbReference type="PANTHER" id="PTHR33678">
    <property type="entry name" value="BLL1576 PROTEIN"/>
    <property type="match status" value="1"/>
</dbReference>
<comment type="caution">
    <text evidence="4">The sequence shown here is derived from an EMBL/GenBank/DDBJ whole genome shotgun (WGS) entry which is preliminary data.</text>
</comment>
<organism evidence="4 5">
    <name type="scientific">Luteolibacter flavescens</name>
    <dbReference type="NCBI Taxonomy" id="1859460"/>
    <lineage>
        <taxon>Bacteria</taxon>
        <taxon>Pseudomonadati</taxon>
        <taxon>Verrucomicrobiota</taxon>
        <taxon>Verrucomicrobiia</taxon>
        <taxon>Verrucomicrobiales</taxon>
        <taxon>Verrucomicrobiaceae</taxon>
        <taxon>Luteolibacter</taxon>
    </lineage>
</organism>
<dbReference type="Pfam" id="PF13007">
    <property type="entry name" value="LZ_Tnp_IS66"/>
    <property type="match status" value="1"/>
</dbReference>
<reference evidence="4 5" key="1">
    <citation type="submission" date="2022-10" db="EMBL/GenBank/DDBJ databases">
        <title>Luteolibacter flavescens strain MCCC 1K03193, whole genome shotgun sequencing project.</title>
        <authorList>
            <person name="Zhao G."/>
            <person name="Shen L."/>
        </authorList>
    </citation>
    <scope>NUCLEOTIDE SEQUENCE [LARGE SCALE GENOMIC DNA]</scope>
    <source>
        <strain evidence="4 5">MCCC 1K03193</strain>
    </source>
</reference>
<keyword evidence="5" id="KW-1185">Reference proteome</keyword>
<feature type="domain" description="Transposase IS66 central" evidence="2">
    <location>
        <begin position="160"/>
        <end position="443"/>
    </location>
</feature>
<dbReference type="RefSeq" id="WP_264503835.1">
    <property type="nucleotide sequence ID" value="NZ_JAPDDS010000031.1"/>
</dbReference>
<dbReference type="EMBL" id="JAPDDS010000031">
    <property type="protein sequence ID" value="MCW1887880.1"/>
    <property type="molecule type" value="Genomic_DNA"/>
</dbReference>
<dbReference type="NCBIfam" id="NF033517">
    <property type="entry name" value="transpos_IS66"/>
    <property type="match status" value="1"/>
</dbReference>
<proteinExistence type="predicted"/>
<protein>
    <submittedName>
        <fullName evidence="4">IS66 family transposase</fullName>
    </submittedName>
</protein>
<feature type="region of interest" description="Disordered" evidence="1">
    <location>
        <begin position="45"/>
        <end position="93"/>
    </location>
</feature>
<dbReference type="InterPro" id="IPR024463">
    <property type="entry name" value="Transposase_TnpC_homeodom"/>
</dbReference>
<dbReference type="PANTHER" id="PTHR33678:SF1">
    <property type="entry name" value="BLL1576 PROTEIN"/>
    <property type="match status" value="1"/>
</dbReference>
<name>A0ABT3FWD2_9BACT</name>
<feature type="compositionally biased region" description="Low complexity" evidence="1">
    <location>
        <begin position="56"/>
        <end position="68"/>
    </location>
</feature>
<feature type="domain" description="Transposase TnpC homeodomain" evidence="3">
    <location>
        <begin position="23"/>
        <end position="92"/>
    </location>
</feature>
<evidence type="ECO:0000313" key="4">
    <source>
        <dbReference type="EMBL" id="MCW1887880.1"/>
    </source>
</evidence>
<dbReference type="InterPro" id="IPR004291">
    <property type="entry name" value="Transposase_IS66_central"/>
</dbReference>
<evidence type="ECO:0000313" key="5">
    <source>
        <dbReference type="Proteomes" id="UP001207930"/>
    </source>
</evidence>
<dbReference type="InterPro" id="IPR052344">
    <property type="entry name" value="Transposase-related"/>
</dbReference>
<evidence type="ECO:0000259" key="2">
    <source>
        <dbReference type="Pfam" id="PF03050"/>
    </source>
</evidence>
<accession>A0ABT3FWD2</accession>
<dbReference type="Pfam" id="PF03050">
    <property type="entry name" value="DDE_Tnp_IS66"/>
    <property type="match status" value="1"/>
</dbReference>